<comment type="caution">
    <text evidence="2">The sequence shown here is derived from an EMBL/GenBank/DDBJ whole genome shotgun (WGS) entry which is preliminary data.</text>
</comment>
<proteinExistence type="predicted"/>
<dbReference type="AlphaFoldDB" id="A0AAW1HHT2"/>
<dbReference type="EMBL" id="JBDFQZ010000011">
    <property type="protein sequence ID" value="KAK9675921.1"/>
    <property type="molecule type" value="Genomic_DNA"/>
</dbReference>
<feature type="compositionally biased region" description="Basic and acidic residues" evidence="1">
    <location>
        <begin position="44"/>
        <end position="68"/>
    </location>
</feature>
<dbReference type="PANTHER" id="PTHR31089">
    <property type="entry name" value="CYCLIC DOF FACTOR 2"/>
    <property type="match status" value="1"/>
</dbReference>
<organism evidence="2 3">
    <name type="scientific">Saponaria officinalis</name>
    <name type="common">Common soapwort</name>
    <name type="synonym">Lychnis saponaria</name>
    <dbReference type="NCBI Taxonomy" id="3572"/>
    <lineage>
        <taxon>Eukaryota</taxon>
        <taxon>Viridiplantae</taxon>
        <taxon>Streptophyta</taxon>
        <taxon>Embryophyta</taxon>
        <taxon>Tracheophyta</taxon>
        <taxon>Spermatophyta</taxon>
        <taxon>Magnoliopsida</taxon>
        <taxon>eudicotyledons</taxon>
        <taxon>Gunneridae</taxon>
        <taxon>Pentapetalae</taxon>
        <taxon>Caryophyllales</taxon>
        <taxon>Caryophyllaceae</taxon>
        <taxon>Caryophylleae</taxon>
        <taxon>Saponaria</taxon>
    </lineage>
</organism>
<reference evidence="2" key="1">
    <citation type="submission" date="2024-03" db="EMBL/GenBank/DDBJ databases">
        <title>WGS assembly of Saponaria officinalis var. Norfolk2.</title>
        <authorList>
            <person name="Jenkins J."/>
            <person name="Shu S."/>
            <person name="Grimwood J."/>
            <person name="Barry K."/>
            <person name="Goodstein D."/>
            <person name="Schmutz J."/>
            <person name="Leebens-Mack J."/>
            <person name="Osbourn A."/>
        </authorList>
    </citation>
    <scope>NUCLEOTIDE SEQUENCE [LARGE SCALE GENOMIC DNA]</scope>
    <source>
        <strain evidence="2">JIC</strain>
    </source>
</reference>
<gene>
    <name evidence="2" type="ORF">RND81_11G041600</name>
</gene>
<evidence type="ECO:0000313" key="3">
    <source>
        <dbReference type="Proteomes" id="UP001443914"/>
    </source>
</evidence>
<feature type="region of interest" description="Disordered" evidence="1">
    <location>
        <begin position="44"/>
        <end position="76"/>
    </location>
</feature>
<evidence type="ECO:0000313" key="2">
    <source>
        <dbReference type="EMBL" id="KAK9675921.1"/>
    </source>
</evidence>
<accession>A0AAW1HHT2</accession>
<evidence type="ECO:0000256" key="1">
    <source>
        <dbReference type="SAM" id="MobiDB-lite"/>
    </source>
</evidence>
<name>A0AAW1HHT2_SAPOF</name>
<dbReference type="InterPro" id="IPR045174">
    <property type="entry name" value="Dof"/>
</dbReference>
<dbReference type="GO" id="GO:0003700">
    <property type="term" value="F:DNA-binding transcription factor activity"/>
    <property type="evidence" value="ECO:0007669"/>
    <property type="project" value="InterPro"/>
</dbReference>
<dbReference type="Proteomes" id="UP001443914">
    <property type="component" value="Unassembled WGS sequence"/>
</dbReference>
<dbReference type="GO" id="GO:0003677">
    <property type="term" value="F:DNA binding"/>
    <property type="evidence" value="ECO:0007669"/>
    <property type="project" value="TreeGrafter"/>
</dbReference>
<feature type="region of interest" description="Disordered" evidence="1">
    <location>
        <begin position="1"/>
        <end position="20"/>
    </location>
</feature>
<sequence>MIDDGFKHFGKNIQSSPKDEDNMCNFKDDYDCISSKLHDEYRIYHEKTSTKEPKKTKQKREKPLENTRNRPVGSSRLKPWKLGFPVSFYSASTSTSPNSALSRKHSRDGTMLFVSRSSNDARNGTEAKKFETSKVMIRKTLRVNDPIEAANSSIWTTLRIEKNNNRVRTPTVKRGIFGGVQVQQFNGNGDNERRNNVIVEASSMVAECNPAAFSRSLSFHEIAR</sequence>
<protein>
    <submittedName>
        <fullName evidence="2">Uncharacterized protein</fullName>
    </submittedName>
</protein>
<dbReference type="PANTHER" id="PTHR31089:SF22">
    <property type="entry name" value="CYCLIC DOF FACTOR 4"/>
    <property type="match status" value="1"/>
</dbReference>
<keyword evidence="3" id="KW-1185">Reference proteome</keyword>